<organism evidence="1 2">
    <name type="scientific">Vitis vinifera</name>
    <name type="common">Grape</name>
    <dbReference type="NCBI Taxonomy" id="29760"/>
    <lineage>
        <taxon>Eukaryota</taxon>
        <taxon>Viridiplantae</taxon>
        <taxon>Streptophyta</taxon>
        <taxon>Embryophyta</taxon>
        <taxon>Tracheophyta</taxon>
        <taxon>Spermatophyta</taxon>
        <taxon>Magnoliopsida</taxon>
        <taxon>eudicotyledons</taxon>
        <taxon>Gunneridae</taxon>
        <taxon>Pentapetalae</taxon>
        <taxon>rosids</taxon>
        <taxon>Vitales</taxon>
        <taxon>Vitaceae</taxon>
        <taxon>Viteae</taxon>
        <taxon>Vitis</taxon>
    </lineage>
</organism>
<protein>
    <submittedName>
        <fullName evidence="1">Uncharacterized protein</fullName>
    </submittedName>
</protein>
<dbReference type="Proteomes" id="UP000009183">
    <property type="component" value="Chromosome 1"/>
</dbReference>
<dbReference type="InParanoid" id="F6HPJ6"/>
<dbReference type="AlphaFoldDB" id="F6HPJ6"/>
<keyword evidence="2" id="KW-1185">Reference proteome</keyword>
<dbReference type="HOGENOM" id="CLU_3360705_0_0_1"/>
<dbReference type="PaxDb" id="29760-VIT_01s0026g00890.t01"/>
<sequence length="36" mass="4088">MSYSREQGNPFGQSLTDFTSQPALYFFVRKTIALSV</sequence>
<accession>F6HPJ6</accession>
<name>F6HPJ6_VITVI</name>
<gene>
    <name evidence="1" type="ordered locus">VIT_01s0026g00890</name>
</gene>
<evidence type="ECO:0000313" key="2">
    <source>
        <dbReference type="Proteomes" id="UP000009183"/>
    </source>
</evidence>
<proteinExistence type="predicted"/>
<dbReference type="EMBL" id="FN596002">
    <property type="protein sequence ID" value="CCB56624.1"/>
    <property type="molecule type" value="Genomic_DNA"/>
</dbReference>
<evidence type="ECO:0000313" key="1">
    <source>
        <dbReference type="EMBL" id="CCB56624.1"/>
    </source>
</evidence>
<reference evidence="2" key="1">
    <citation type="journal article" date="2007" name="Nature">
        <title>The grapevine genome sequence suggests ancestral hexaploidization in major angiosperm phyla.</title>
        <authorList>
            <consortium name="The French-Italian Public Consortium for Grapevine Genome Characterization."/>
            <person name="Jaillon O."/>
            <person name="Aury J.-M."/>
            <person name="Noel B."/>
            <person name="Policriti A."/>
            <person name="Clepet C."/>
            <person name="Casagrande A."/>
            <person name="Choisne N."/>
            <person name="Aubourg S."/>
            <person name="Vitulo N."/>
            <person name="Jubin C."/>
            <person name="Vezzi A."/>
            <person name="Legeai F."/>
            <person name="Hugueney P."/>
            <person name="Dasilva C."/>
            <person name="Horner D."/>
            <person name="Mica E."/>
            <person name="Jublot D."/>
            <person name="Poulain J."/>
            <person name="Bruyere C."/>
            <person name="Billault A."/>
            <person name="Segurens B."/>
            <person name="Gouyvenoux M."/>
            <person name="Ugarte E."/>
            <person name="Cattonaro F."/>
            <person name="Anthouard V."/>
            <person name="Vico V."/>
            <person name="Del Fabbro C."/>
            <person name="Alaux M."/>
            <person name="Di Gaspero G."/>
            <person name="Dumas V."/>
            <person name="Felice N."/>
            <person name="Paillard S."/>
            <person name="Juman I."/>
            <person name="Moroldo M."/>
            <person name="Scalabrin S."/>
            <person name="Canaguier A."/>
            <person name="Le Clainche I."/>
            <person name="Malacrida G."/>
            <person name="Durand E."/>
            <person name="Pesole G."/>
            <person name="Laucou V."/>
            <person name="Chatelet P."/>
            <person name="Merdinoglu D."/>
            <person name="Delledonne M."/>
            <person name="Pezzotti M."/>
            <person name="Lecharny A."/>
            <person name="Scarpelli C."/>
            <person name="Artiguenave F."/>
            <person name="Pe M.E."/>
            <person name="Valle G."/>
            <person name="Morgante M."/>
            <person name="Caboche M."/>
            <person name="Adam-Blondon A.-F."/>
            <person name="Weissenbach J."/>
            <person name="Quetier F."/>
            <person name="Wincker P."/>
        </authorList>
    </citation>
    <scope>NUCLEOTIDE SEQUENCE [LARGE SCALE GENOMIC DNA]</scope>
    <source>
        <strain evidence="2">cv. Pinot noir / PN40024</strain>
    </source>
</reference>